<dbReference type="EMBL" id="OV121139">
    <property type="protein sequence ID" value="CAH0563166.1"/>
    <property type="molecule type" value="Genomic_DNA"/>
</dbReference>
<dbReference type="SUPFAM" id="SSF57903">
    <property type="entry name" value="FYVE/PHD zinc finger"/>
    <property type="match status" value="1"/>
</dbReference>
<sequence>MAADSGSSSEAPEEFVCKHCKKAIVRDKLSCSKCKNFYHPGCVKLAVKTECINEFEKEEVFEQKSASEIEIRYQKILIDELISKNNVVMENNRLLVKKIVRLEEQLKLKSNASIVYYSSDNSEIPPVETVQEKWTTVTNKKKEKNNAATIKGTATGGNIFGAADSLAWFYVGKVNATTNCQQIQEYLMGKFPNETFKVEEIQKHEQNTSKNKSFKVGFNFKIKCGHKVRLQKLLDHTSQRLFEIQNEVLVQTLEHKPATSSLLLQLECKWGLDGSSSHSMYKQKFSSENFNTSDADILLSLLVPLRLHFKNKDNDQTVVVWQNPRCSSTRFCRKGVSTTTTKFFECILHLSYRLDIKKWQVRGSNEEKAAFEERKKSIISALKSELGLLVNVVKQGYGNTNDRNTFRRFFEDSTKASEITRVDETRIRRFSVILQALSSGYYVDVDQFRNYTLETVKLYVRLYP</sequence>
<reference evidence="1" key="1">
    <citation type="submission" date="2021-12" db="EMBL/GenBank/DDBJ databases">
        <authorList>
            <person name="King R."/>
        </authorList>
    </citation>
    <scope>NUCLEOTIDE SEQUENCE</scope>
</reference>
<dbReference type="AlphaFoldDB" id="A0A9P0FMC8"/>
<accession>A0A9P0FMC8</accession>
<name>A0A9P0FMC8_BRAAE</name>
<keyword evidence="2" id="KW-1185">Reference proteome</keyword>
<dbReference type="Proteomes" id="UP001154078">
    <property type="component" value="Chromosome 8"/>
</dbReference>
<evidence type="ECO:0000313" key="1">
    <source>
        <dbReference type="EMBL" id="CAH0563166.1"/>
    </source>
</evidence>
<protein>
    <submittedName>
        <fullName evidence="1">Uncharacterized protein</fullName>
    </submittedName>
</protein>
<dbReference type="InterPro" id="IPR011011">
    <property type="entry name" value="Znf_FYVE_PHD"/>
</dbReference>
<organism evidence="1 2">
    <name type="scientific">Brassicogethes aeneus</name>
    <name type="common">Rape pollen beetle</name>
    <name type="synonym">Meligethes aeneus</name>
    <dbReference type="NCBI Taxonomy" id="1431903"/>
    <lineage>
        <taxon>Eukaryota</taxon>
        <taxon>Metazoa</taxon>
        <taxon>Ecdysozoa</taxon>
        <taxon>Arthropoda</taxon>
        <taxon>Hexapoda</taxon>
        <taxon>Insecta</taxon>
        <taxon>Pterygota</taxon>
        <taxon>Neoptera</taxon>
        <taxon>Endopterygota</taxon>
        <taxon>Coleoptera</taxon>
        <taxon>Polyphaga</taxon>
        <taxon>Cucujiformia</taxon>
        <taxon>Nitidulidae</taxon>
        <taxon>Meligethinae</taxon>
        <taxon>Brassicogethes</taxon>
    </lineage>
</organism>
<gene>
    <name evidence="1" type="ORF">MELIAE_LOCUS12146</name>
</gene>
<proteinExistence type="predicted"/>
<evidence type="ECO:0000313" key="2">
    <source>
        <dbReference type="Proteomes" id="UP001154078"/>
    </source>
</evidence>